<dbReference type="Proteomes" id="UP000248857">
    <property type="component" value="Unassembled WGS sequence"/>
</dbReference>
<dbReference type="AlphaFoldDB" id="A0A2W1JVE1"/>
<evidence type="ECO:0000256" key="8">
    <source>
        <dbReference type="PIRNR" id="PIRNR006630"/>
    </source>
</evidence>
<dbReference type="PROSITE" id="PS50263">
    <property type="entry name" value="CN_HYDROLASE"/>
    <property type="match status" value="1"/>
</dbReference>
<dbReference type="GO" id="GO:0008795">
    <property type="term" value="F:NAD+ synthase activity"/>
    <property type="evidence" value="ECO:0007669"/>
    <property type="project" value="UniProtKB-UniRule"/>
</dbReference>
<dbReference type="SUPFAM" id="SSF56317">
    <property type="entry name" value="Carbon-nitrogen hydrolase"/>
    <property type="match status" value="1"/>
</dbReference>
<evidence type="ECO:0000313" key="12">
    <source>
        <dbReference type="Proteomes" id="UP000248857"/>
    </source>
</evidence>
<accession>A0A2W1JVE1</accession>
<dbReference type="InterPro" id="IPR014729">
    <property type="entry name" value="Rossmann-like_a/b/a_fold"/>
</dbReference>
<dbReference type="CDD" id="cd00553">
    <property type="entry name" value="NAD_synthase"/>
    <property type="match status" value="1"/>
</dbReference>
<dbReference type="SUPFAM" id="SSF52402">
    <property type="entry name" value="Adenine nucleotide alpha hydrolases-like"/>
    <property type="match status" value="1"/>
</dbReference>
<dbReference type="Pfam" id="PF00795">
    <property type="entry name" value="CN_hydrolase"/>
    <property type="match status" value="1"/>
</dbReference>
<dbReference type="RefSeq" id="WP_110986704.1">
    <property type="nucleotide sequence ID" value="NZ_CAWNWM010000008.1"/>
</dbReference>
<evidence type="ECO:0000256" key="4">
    <source>
        <dbReference type="ARBA" id="ARBA00022741"/>
    </source>
</evidence>
<dbReference type="EMBL" id="PQWO01000008">
    <property type="protein sequence ID" value="PZD72731.1"/>
    <property type="molecule type" value="Genomic_DNA"/>
</dbReference>
<feature type="active site" description="For glutaminase activity" evidence="7">
    <location>
        <position position="116"/>
    </location>
</feature>
<dbReference type="PANTHER" id="PTHR23090">
    <property type="entry name" value="NH 3 /GLUTAMINE-DEPENDENT NAD + SYNTHETASE"/>
    <property type="match status" value="1"/>
</dbReference>
<keyword evidence="12" id="KW-1185">Reference proteome</keyword>
<dbReference type="InterPro" id="IPR003694">
    <property type="entry name" value="NAD_synthase"/>
</dbReference>
<organism evidence="11 12">
    <name type="scientific">Acaryochloris thomasi RCC1774</name>
    <dbReference type="NCBI Taxonomy" id="1764569"/>
    <lineage>
        <taxon>Bacteria</taxon>
        <taxon>Bacillati</taxon>
        <taxon>Cyanobacteriota</taxon>
        <taxon>Cyanophyceae</taxon>
        <taxon>Acaryochloridales</taxon>
        <taxon>Acaryochloridaceae</taxon>
        <taxon>Acaryochloris</taxon>
        <taxon>Acaryochloris thomasi</taxon>
    </lineage>
</organism>
<comment type="similarity">
    <text evidence="9">Belongs to the NAD synthetase family.</text>
</comment>
<feature type="active site" description="Proton acceptor; for glutaminase activity" evidence="7">
    <location>
        <position position="41"/>
    </location>
</feature>
<dbReference type="GO" id="GO:0004359">
    <property type="term" value="F:glutaminase activity"/>
    <property type="evidence" value="ECO:0007669"/>
    <property type="project" value="InterPro"/>
</dbReference>
<keyword evidence="3 7" id="KW-0436">Ligase</keyword>
<evidence type="ECO:0000256" key="9">
    <source>
        <dbReference type="RuleBase" id="RU003811"/>
    </source>
</evidence>
<evidence type="ECO:0000256" key="7">
    <source>
        <dbReference type="HAMAP-Rule" id="MF_02090"/>
    </source>
</evidence>
<dbReference type="FunFam" id="3.40.50.620:FF:000106">
    <property type="entry name" value="Glutamine-dependent NAD(+) synthetase"/>
    <property type="match status" value="1"/>
</dbReference>
<keyword evidence="5 7" id="KW-0067">ATP-binding</keyword>
<dbReference type="NCBIfam" id="TIGR00552">
    <property type="entry name" value="nadE"/>
    <property type="match status" value="1"/>
</dbReference>
<dbReference type="EC" id="6.3.5.1" evidence="7 8"/>
<dbReference type="GO" id="GO:0005524">
    <property type="term" value="F:ATP binding"/>
    <property type="evidence" value="ECO:0007669"/>
    <property type="project" value="UniProtKB-UniRule"/>
</dbReference>
<keyword evidence="4 7" id="KW-0547">Nucleotide-binding</keyword>
<dbReference type="InterPro" id="IPR022310">
    <property type="entry name" value="NAD/GMP_synthase"/>
</dbReference>
<feature type="binding site" evidence="7">
    <location>
        <position position="414"/>
    </location>
    <ligand>
        <name>deamido-NAD(+)</name>
        <dbReference type="ChEBI" id="CHEBI:58437"/>
        <note>ligand shared between two neighboring subunits</note>
    </ligand>
</feature>
<evidence type="ECO:0000256" key="2">
    <source>
        <dbReference type="ARBA" id="ARBA00007145"/>
    </source>
</evidence>
<dbReference type="PANTHER" id="PTHR23090:SF9">
    <property type="entry name" value="GLUTAMINE-DEPENDENT NAD(+) SYNTHETASE"/>
    <property type="match status" value="1"/>
</dbReference>
<feature type="binding site" evidence="7">
    <location>
        <begin position="302"/>
        <end position="309"/>
    </location>
    <ligand>
        <name>ATP</name>
        <dbReference type="ChEBI" id="CHEBI:30616"/>
    </ligand>
</feature>
<sequence length="561" mass="60777">MKLAIAQLNPTIGDLSGNVQQIIERSIETAGQGAELMLTPELSLCGYPPRDLLLNPSFIEAMTAALQEIAAKVPSHLMVLVGFAEPNPQAPEVGSKPLYNSMACIKAGQVRQVIRKRLLPTYDVFDEDRYFASGEQPGILDCCGLKLGVTICEDLWNDEQFWGHRSYTVNPIAELVERQVDLIVNLSASPFVIGKQRVREAMLTHSAQRHGCPIVYVNQLGGNDDLIFDGRSVAVDIQGSIAGRAQAFKTDLLCIKFDSEKKTLRSSISHPLEGDHAEIWAALVLGVQDYARKCGFTQAVLGLSGGIDSALVGAIATAALGPENVLGVLMPSPYSSDHSIKDAQDLAVNLGFKTEVIPIADLMGAYDQSLSCIFSDTEPGIAEENIQARIRGAILMAIANKFGRLLISTGNKSELAVGYCTLYGDMSGGLAAISDVPKTRVYSLCRWLNSEAGQQAFNAQSSEIIPKNILTKPPSAELKPNQVDQDSLPPYDQLDDILARIVDQHQSQTQIVAAGHAAAIVQRVMQLVHRAEFKRRQAPPGLKITDRAFGTGWRMPIAAKH</sequence>
<proteinExistence type="inferred from homology"/>
<dbReference type="UniPathway" id="UPA00253">
    <property type="reaction ID" value="UER00334"/>
</dbReference>
<evidence type="ECO:0000313" key="11">
    <source>
        <dbReference type="EMBL" id="PZD72731.1"/>
    </source>
</evidence>
<comment type="function">
    <text evidence="7">Catalyzes the ATP-dependent amidation of deamido-NAD to form NAD. Uses L-glutamine as a nitrogen source.</text>
</comment>
<name>A0A2W1JVE1_9CYAN</name>
<dbReference type="GO" id="GO:0003952">
    <property type="term" value="F:NAD+ synthase (glutamine-hydrolyzing) activity"/>
    <property type="evidence" value="ECO:0007669"/>
    <property type="project" value="UniProtKB-UniRule"/>
</dbReference>
<comment type="catalytic activity">
    <reaction evidence="7 8">
        <text>deamido-NAD(+) + L-glutamine + ATP + H2O = L-glutamate + AMP + diphosphate + NAD(+) + H(+)</text>
        <dbReference type="Rhea" id="RHEA:24384"/>
        <dbReference type="ChEBI" id="CHEBI:15377"/>
        <dbReference type="ChEBI" id="CHEBI:15378"/>
        <dbReference type="ChEBI" id="CHEBI:29985"/>
        <dbReference type="ChEBI" id="CHEBI:30616"/>
        <dbReference type="ChEBI" id="CHEBI:33019"/>
        <dbReference type="ChEBI" id="CHEBI:57540"/>
        <dbReference type="ChEBI" id="CHEBI:58359"/>
        <dbReference type="ChEBI" id="CHEBI:58437"/>
        <dbReference type="ChEBI" id="CHEBI:456215"/>
        <dbReference type="EC" id="6.3.5.1"/>
    </reaction>
</comment>
<comment type="caution">
    <text evidence="11">The sequence shown here is derived from an EMBL/GenBank/DDBJ whole genome shotgun (WGS) entry which is preliminary data.</text>
</comment>
<gene>
    <name evidence="11" type="primary">nadE_1</name>
    <name evidence="7" type="synonym">nadE</name>
    <name evidence="11" type="ORF">C1752_03257</name>
</gene>
<feature type="binding site" evidence="7">
    <location>
        <position position="189"/>
    </location>
    <ligand>
        <name>L-glutamine</name>
        <dbReference type="ChEBI" id="CHEBI:58359"/>
    </ligand>
</feature>
<dbReference type="PIRSF" id="PIRSF006630">
    <property type="entry name" value="NADS_GAT"/>
    <property type="match status" value="1"/>
</dbReference>
<evidence type="ECO:0000259" key="10">
    <source>
        <dbReference type="PROSITE" id="PS50263"/>
    </source>
</evidence>
<feature type="active site" description="Nucleophile; for glutaminase activity" evidence="7">
    <location>
        <position position="152"/>
    </location>
</feature>
<comment type="pathway">
    <text evidence="1 7 8">Cofactor biosynthesis; NAD(+) biosynthesis; NAD(+) from deamido-NAD(+) (L-Gln route): step 1/1.</text>
</comment>
<protein>
    <recommendedName>
        <fullName evidence="7 8">Glutamine-dependent NAD(+) synthetase</fullName>
        <ecNumber evidence="7 8">6.3.5.1</ecNumber>
    </recommendedName>
    <alternativeName>
        <fullName evidence="7 8">NAD(+) synthase [glutamine-hydrolyzing]</fullName>
    </alternativeName>
</protein>
<feature type="binding site" evidence="7">
    <location>
        <position position="409"/>
    </location>
    <ligand>
        <name>ATP</name>
        <dbReference type="ChEBI" id="CHEBI:30616"/>
    </ligand>
</feature>
<dbReference type="Pfam" id="PF02540">
    <property type="entry name" value="NAD_synthase"/>
    <property type="match status" value="1"/>
</dbReference>
<feature type="binding site" evidence="7">
    <location>
        <position position="385"/>
    </location>
    <ligand>
        <name>deamido-NAD(+)</name>
        <dbReference type="ChEBI" id="CHEBI:58437"/>
        <note>ligand shared between two neighboring subunits</note>
    </ligand>
</feature>
<dbReference type="NCBIfam" id="NF010588">
    <property type="entry name" value="PRK13981.1"/>
    <property type="match status" value="1"/>
</dbReference>
<feature type="binding site" evidence="7">
    <location>
        <position position="122"/>
    </location>
    <ligand>
        <name>L-glutamine</name>
        <dbReference type="ChEBI" id="CHEBI:58359"/>
    </ligand>
</feature>
<dbReference type="CDD" id="cd07570">
    <property type="entry name" value="GAT_Gln-NAD-synth"/>
    <property type="match status" value="1"/>
</dbReference>
<dbReference type="OrthoDB" id="9803818at2"/>
<feature type="binding site" evidence="7">
    <location>
        <position position="195"/>
    </location>
    <ligand>
        <name>L-glutamine</name>
        <dbReference type="ChEBI" id="CHEBI:58359"/>
    </ligand>
</feature>
<dbReference type="Gene3D" id="3.40.50.620">
    <property type="entry name" value="HUPs"/>
    <property type="match status" value="1"/>
</dbReference>
<comment type="caution">
    <text evidence="7">Lacks conserved residue(s) required for the propagation of feature annotation.</text>
</comment>
<dbReference type="Gene3D" id="3.60.110.10">
    <property type="entry name" value="Carbon-nitrogen hydrolase"/>
    <property type="match status" value="1"/>
</dbReference>
<dbReference type="GO" id="GO:0009435">
    <property type="term" value="P:NAD+ biosynthetic process"/>
    <property type="evidence" value="ECO:0007669"/>
    <property type="project" value="UniProtKB-UniRule"/>
</dbReference>
<dbReference type="HAMAP" id="MF_02090">
    <property type="entry name" value="NadE_glutamine_dep"/>
    <property type="match status" value="1"/>
</dbReference>
<comment type="similarity">
    <text evidence="2 7 8">In the C-terminal section; belongs to the NAD synthetase family.</text>
</comment>
<reference evidence="11 12" key="1">
    <citation type="journal article" date="2018" name="Sci. Rep.">
        <title>A novel species of the marine cyanobacterium Acaryochloris with a unique pigment content and lifestyle.</title>
        <authorList>
            <person name="Partensky F."/>
            <person name="Six C."/>
            <person name="Ratin M."/>
            <person name="Garczarek L."/>
            <person name="Vaulot D."/>
            <person name="Probert I."/>
            <person name="Calteau A."/>
            <person name="Gourvil P."/>
            <person name="Marie D."/>
            <person name="Grebert T."/>
            <person name="Bouchier C."/>
            <person name="Le Panse S."/>
            <person name="Gachenot M."/>
            <person name="Rodriguez F."/>
            <person name="Garrido J.L."/>
        </authorList>
    </citation>
    <scope>NUCLEOTIDE SEQUENCE [LARGE SCALE GENOMIC DNA]</scope>
    <source>
        <strain evidence="11 12">RCC1774</strain>
    </source>
</reference>
<dbReference type="InterPro" id="IPR014445">
    <property type="entry name" value="Gln-dep_NAD_synthase"/>
</dbReference>
<dbReference type="InterPro" id="IPR036526">
    <property type="entry name" value="C-N_Hydrolase_sf"/>
</dbReference>
<dbReference type="InterPro" id="IPR003010">
    <property type="entry name" value="C-N_Hydrolase"/>
</dbReference>
<evidence type="ECO:0000256" key="1">
    <source>
        <dbReference type="ARBA" id="ARBA00005188"/>
    </source>
</evidence>
<evidence type="ECO:0000256" key="6">
    <source>
        <dbReference type="ARBA" id="ARBA00023027"/>
    </source>
</evidence>
<feature type="domain" description="CN hydrolase" evidence="10">
    <location>
        <begin position="1"/>
        <end position="259"/>
    </location>
</feature>
<feature type="binding site" evidence="7">
    <location>
        <position position="534"/>
    </location>
    <ligand>
        <name>deamido-NAD(+)</name>
        <dbReference type="ChEBI" id="CHEBI:58437"/>
        <note>ligand shared between two neighboring subunits</note>
    </ligand>
</feature>
<dbReference type="GO" id="GO:0005737">
    <property type="term" value="C:cytoplasm"/>
    <property type="evidence" value="ECO:0007669"/>
    <property type="project" value="InterPro"/>
</dbReference>
<evidence type="ECO:0000256" key="3">
    <source>
        <dbReference type="ARBA" id="ARBA00022598"/>
    </source>
</evidence>
<keyword evidence="6 7" id="KW-0520">NAD</keyword>
<evidence type="ECO:0000256" key="5">
    <source>
        <dbReference type="ARBA" id="ARBA00022840"/>
    </source>
</evidence>